<comment type="caution">
    <text evidence="5">The sequence shown here is derived from an EMBL/GenBank/DDBJ whole genome shotgun (WGS) entry which is preliminary data.</text>
</comment>
<dbReference type="Proteomes" id="UP000078240">
    <property type="component" value="Unassembled WGS sequence"/>
</dbReference>
<feature type="signal peptide" evidence="2">
    <location>
        <begin position="1"/>
        <end position="17"/>
    </location>
</feature>
<sequence>MKFSTTLSLALAPLALARRVRDVHHPRSEIESLDEETGVDILDERGVKVIEGMRGAGITVNSRTEVIIIWANPGGGAPTTTINQAVTVTKTVTAGGGGQETKPAEARATHTVKVGGAGGLTFQPQELSNVPVGDMIVFEFGQQSHSVTQSSFAKPCVALAGGMDSGFVPNPNGTVSPPPRVAMQVMTTEATWFYCKQKGHCGKGMAFSLNPTAEKTHAQFQAAAIAQNGTGQAAPIAGGNGSNTASPPPASVSTSAAAPEATGGNGGGNNNNAGNNGSVTPGQGTVNPDGSCSCVVTCSSGAFPAQNQGIGSFGGMGGALPLNIAPMK</sequence>
<dbReference type="STRING" id="33203.A0A179HR55"/>
<keyword evidence="9" id="KW-1185">Reference proteome</keyword>
<dbReference type="PANTHER" id="PTHR34883">
    <property type="entry name" value="SERINE-RICH PROTEIN, PUTATIVE-RELATED-RELATED"/>
    <property type="match status" value="1"/>
</dbReference>
<dbReference type="Proteomes" id="UP001287286">
    <property type="component" value="Unassembled WGS sequence"/>
</dbReference>
<dbReference type="Proteomes" id="UP000078340">
    <property type="component" value="Unassembled WGS sequence"/>
</dbReference>
<reference evidence="6" key="1">
    <citation type="submission" date="2015-05" db="EMBL/GenBank/DDBJ databases">
        <authorList>
            <person name="Wang D.B."/>
            <person name="Wang M."/>
        </authorList>
    </citation>
    <scope>NUCLEOTIDE SEQUENCE</scope>
    <source>
        <strain evidence="6">36-1</strain>
    </source>
</reference>
<evidence type="ECO:0000313" key="3">
    <source>
        <dbReference type="EMBL" id="KAK4087829.1"/>
    </source>
</evidence>
<evidence type="ECO:0000256" key="2">
    <source>
        <dbReference type="SAM" id="SignalP"/>
    </source>
</evidence>
<dbReference type="PANTHER" id="PTHR34883:SF4">
    <property type="entry name" value="CUPREDOXIN"/>
    <property type="match status" value="1"/>
</dbReference>
<reference evidence="3 9" key="5">
    <citation type="journal article" date="2024" name="Microbiol. Resour. Announc.">
        <title>Genome annotations for the ascomycete fungi Trichoderma harzianum, Trichoderma aggressivum, and Purpureocillium lilacinum.</title>
        <authorList>
            <person name="Beijen E.P.W."/>
            <person name="Ohm R.A."/>
        </authorList>
    </citation>
    <scope>NUCLEOTIDE SEQUENCE [LARGE SCALE GENOMIC DNA]</scope>
    <source>
        <strain evidence="3 9">CBS 150709</strain>
    </source>
</reference>
<name>A0A179HR55_PURLI</name>
<reference evidence="5 7" key="3">
    <citation type="submission" date="2016-02" db="EMBL/GenBank/DDBJ databases">
        <title>Biosynthesis of antibiotic leucinostatins and their inhibition on Phytophthora in bio-control Purpureocillium lilacinum.</title>
        <authorList>
            <person name="Wang G."/>
            <person name="Liu Z."/>
            <person name="Lin R."/>
            <person name="Li E."/>
            <person name="Mao Z."/>
            <person name="Ling J."/>
            <person name="Yin W."/>
            <person name="Xie B."/>
        </authorList>
    </citation>
    <scope>NUCLEOTIDE SEQUENCE [LARGE SCALE GENOMIC DNA]</scope>
    <source>
        <strain evidence="4">PLBJ-1</strain>
        <strain evidence="5">PLFJ-1</strain>
    </source>
</reference>
<dbReference type="OMA" id="GVTWNMT"/>
<proteinExistence type="predicted"/>
<dbReference type="EMBL" id="LCWV01000032">
    <property type="protein sequence ID" value="PWI65535.1"/>
    <property type="molecule type" value="Genomic_DNA"/>
</dbReference>
<evidence type="ECO:0000256" key="1">
    <source>
        <dbReference type="SAM" id="MobiDB-lite"/>
    </source>
</evidence>
<dbReference type="RefSeq" id="XP_018180760.1">
    <property type="nucleotide sequence ID" value="XM_018320863.1"/>
</dbReference>
<dbReference type="KEGG" id="plj:28885912"/>
<dbReference type="EMBL" id="JAWRVI010000029">
    <property type="protein sequence ID" value="KAK4087829.1"/>
    <property type="molecule type" value="Genomic_DNA"/>
</dbReference>
<dbReference type="OrthoDB" id="1921208at2759"/>
<dbReference type="CDD" id="cd00920">
    <property type="entry name" value="Cupredoxin"/>
    <property type="match status" value="1"/>
</dbReference>
<evidence type="ECO:0000313" key="6">
    <source>
        <dbReference type="EMBL" id="PWI65535.1"/>
    </source>
</evidence>
<dbReference type="AlphaFoldDB" id="A0A179HR55"/>
<feature type="compositionally biased region" description="Low complexity" evidence="1">
    <location>
        <begin position="251"/>
        <end position="262"/>
    </location>
</feature>
<dbReference type="Gene3D" id="2.60.40.420">
    <property type="entry name" value="Cupredoxins - blue copper proteins"/>
    <property type="match status" value="1"/>
</dbReference>
<evidence type="ECO:0000313" key="7">
    <source>
        <dbReference type="Proteomes" id="UP000078340"/>
    </source>
</evidence>
<organism evidence="5 7">
    <name type="scientific">Purpureocillium lilacinum</name>
    <name type="common">Paecilomyces lilacinus</name>
    <dbReference type="NCBI Taxonomy" id="33203"/>
    <lineage>
        <taxon>Eukaryota</taxon>
        <taxon>Fungi</taxon>
        <taxon>Dikarya</taxon>
        <taxon>Ascomycota</taxon>
        <taxon>Pezizomycotina</taxon>
        <taxon>Sordariomycetes</taxon>
        <taxon>Hypocreomycetidae</taxon>
        <taxon>Hypocreales</taxon>
        <taxon>Ophiocordycipitaceae</taxon>
        <taxon>Purpureocillium</taxon>
    </lineage>
</organism>
<dbReference type="EMBL" id="LSBH01000003">
    <property type="protein sequence ID" value="OAQ81986.1"/>
    <property type="molecule type" value="Genomic_DNA"/>
</dbReference>
<dbReference type="InterPro" id="IPR052953">
    <property type="entry name" value="Ser-rich/MCO-related"/>
</dbReference>
<evidence type="ECO:0000313" key="4">
    <source>
        <dbReference type="EMBL" id="OAQ81986.1"/>
    </source>
</evidence>
<accession>A0A179HR55</accession>
<dbReference type="SUPFAM" id="SSF49503">
    <property type="entry name" value="Cupredoxins"/>
    <property type="match status" value="1"/>
</dbReference>
<gene>
    <name evidence="6" type="ORF">PCL_06954</name>
    <name evidence="3" type="ORF">Purlil1_7886</name>
    <name evidence="4" type="ORF">VFPBJ_04570</name>
    <name evidence="5" type="ORF">VFPFJ_03781</name>
</gene>
<reference evidence="6 8" key="2">
    <citation type="journal article" date="2016" name="Front. Microbiol.">
        <title>Genome and transcriptome sequences reveal the specific parasitism of the nematophagous Purpureocillium lilacinum 36-1.</title>
        <authorList>
            <person name="Xie J."/>
            <person name="Li S."/>
            <person name="Mo C."/>
            <person name="Xiao X."/>
            <person name="Peng D."/>
            <person name="Wang G."/>
            <person name="Xiao Y."/>
        </authorList>
    </citation>
    <scope>NUCLEOTIDE SEQUENCE [LARGE SCALE GENOMIC DNA]</scope>
    <source>
        <strain evidence="6 8">36-1</strain>
    </source>
</reference>
<reference evidence="3" key="4">
    <citation type="submission" date="2023-11" db="EMBL/GenBank/DDBJ databases">
        <authorList>
            <person name="Beijen E."/>
            <person name="Ohm R.A."/>
        </authorList>
    </citation>
    <scope>NUCLEOTIDE SEQUENCE</scope>
    <source>
        <strain evidence="3">CBS 150709</strain>
    </source>
</reference>
<evidence type="ECO:0000313" key="5">
    <source>
        <dbReference type="EMBL" id="OAQ92041.1"/>
    </source>
</evidence>
<dbReference type="GeneID" id="28885912"/>
<protein>
    <submittedName>
        <fullName evidence="5">Cupredoxin</fullName>
    </submittedName>
</protein>
<feature type="chain" id="PRO_5010456162" evidence="2">
    <location>
        <begin position="18"/>
        <end position="328"/>
    </location>
</feature>
<dbReference type="Proteomes" id="UP000245956">
    <property type="component" value="Unassembled WGS sequence"/>
</dbReference>
<dbReference type="InterPro" id="IPR008972">
    <property type="entry name" value="Cupredoxin"/>
</dbReference>
<evidence type="ECO:0000313" key="9">
    <source>
        <dbReference type="Proteomes" id="UP001287286"/>
    </source>
</evidence>
<evidence type="ECO:0000313" key="8">
    <source>
        <dbReference type="Proteomes" id="UP000245956"/>
    </source>
</evidence>
<keyword evidence="2" id="KW-0732">Signal</keyword>
<feature type="region of interest" description="Disordered" evidence="1">
    <location>
        <begin position="231"/>
        <end position="284"/>
    </location>
</feature>
<dbReference type="EMBL" id="LSBI01000003">
    <property type="protein sequence ID" value="OAQ92041.1"/>
    <property type="molecule type" value="Genomic_DNA"/>
</dbReference>